<gene>
    <name evidence="2" type="ORF">BRCON_2858</name>
</gene>
<dbReference type="KEGG" id="schv:BRCON_2858"/>
<dbReference type="AlphaFoldDB" id="A0A2Z4Y8N6"/>
<accession>A0A2Z4Y8N6</accession>
<dbReference type="Proteomes" id="UP000262583">
    <property type="component" value="Chromosome"/>
</dbReference>
<keyword evidence="1" id="KW-0175">Coiled coil</keyword>
<feature type="coiled-coil region" evidence="1">
    <location>
        <begin position="31"/>
        <end position="58"/>
    </location>
</feature>
<proteinExistence type="predicted"/>
<reference evidence="2 3" key="1">
    <citation type="submission" date="2018-05" db="EMBL/GenBank/DDBJ databases">
        <title>A metagenomic window into the 2 km-deep terrestrial subsurface aquifer revealed taxonomically and functionally diverse microbial community comprising novel uncultured bacterial lineages.</title>
        <authorList>
            <person name="Kadnikov V.V."/>
            <person name="Mardanov A.V."/>
            <person name="Beletsky A.V."/>
            <person name="Banks D."/>
            <person name="Pimenov N.V."/>
            <person name="Frank Y.A."/>
            <person name="Karnachuk O.V."/>
            <person name="Ravin N.V."/>
        </authorList>
    </citation>
    <scope>NUCLEOTIDE SEQUENCE [LARGE SCALE GENOMIC DNA]</scope>
    <source>
        <strain evidence="2">BY</strain>
    </source>
</reference>
<name>A0A2Z4Y8N6_SUMC1</name>
<organism evidence="2 3">
    <name type="scientific">Sumerlaea chitinivorans</name>
    <dbReference type="NCBI Taxonomy" id="2250252"/>
    <lineage>
        <taxon>Bacteria</taxon>
        <taxon>Candidatus Sumerlaeota</taxon>
        <taxon>Candidatus Sumerlaeia</taxon>
        <taxon>Candidatus Sumerlaeales</taxon>
        <taxon>Candidatus Sumerlaeaceae</taxon>
        <taxon>Candidatus Sumerlaea</taxon>
    </lineage>
</organism>
<protein>
    <submittedName>
        <fullName evidence="2">Uncharacterized protein</fullName>
    </submittedName>
</protein>
<evidence type="ECO:0000313" key="3">
    <source>
        <dbReference type="Proteomes" id="UP000262583"/>
    </source>
</evidence>
<dbReference type="EMBL" id="CP030759">
    <property type="protein sequence ID" value="AXA37600.1"/>
    <property type="molecule type" value="Genomic_DNA"/>
</dbReference>
<evidence type="ECO:0000256" key="1">
    <source>
        <dbReference type="SAM" id="Coils"/>
    </source>
</evidence>
<sequence>MEIPKYWGRVAAEIEDRKKNLYNLVAYRWSSVSMQDALAAAQRRLDELVARVQSGERLQRYGYGEATPLREPLVEELEHRGEIIGVITRNSYGALVLNAARAMFVDIDVTAPERKGGFLARLFGKGKPAPDPTLEVQQRIEEWARRNSRYGMRLYRTRAGLRILFTSEVFDPSGTTEARIQEELGADPLYRRLCRAQKCFRARLTPKPWRVKTKNPPATWPFESQAHASRFETWQKKYDSAIQNFAVCALITTLNTEDVHPEVAPILAIHDRWTKVGAEAPLA</sequence>
<evidence type="ECO:0000313" key="2">
    <source>
        <dbReference type="EMBL" id="AXA37600.1"/>
    </source>
</evidence>